<dbReference type="AlphaFoldDB" id="A0AA97AKV7"/>
<reference evidence="1" key="1">
    <citation type="submission" date="2020-05" db="EMBL/GenBank/DDBJ databases">
        <authorList>
            <person name="Zhu T."/>
            <person name="Keshari N."/>
            <person name="Lu X."/>
        </authorList>
    </citation>
    <scope>NUCLEOTIDE SEQUENCE</scope>
    <source>
        <strain evidence="1">NK1-12</strain>
    </source>
</reference>
<accession>A0AA97AKV7</accession>
<name>A0AA97AKV7_9CYAN</name>
<sequence length="201" mass="22055">MEPASVDLDPALVEDSPVLQRWLETVPDVLSEIRQEPSFRTRLRLGYSQFPANQQAAGVNLGIEDAFLGRTGLTVSGDYQGTFNGERQAYGADLQYYVLPLGNAINVAPVVGYRRIETDRDTTSGIRVGARLRIVPSRSGAADITLTQSWVAPGTDEEVGISTLSFGYALTHQLRISTDLEKQNASVRKDSRVGIVLEWML</sequence>
<evidence type="ECO:0000313" key="1">
    <source>
        <dbReference type="EMBL" id="WNZ26671.1"/>
    </source>
</evidence>
<dbReference type="EMBL" id="CP053586">
    <property type="protein sequence ID" value="WNZ26671.1"/>
    <property type="molecule type" value="Genomic_DNA"/>
</dbReference>
<proteinExistence type="predicted"/>
<organism evidence="1">
    <name type="scientific">Leptolyngbya sp. NK1-12</name>
    <dbReference type="NCBI Taxonomy" id="2547451"/>
    <lineage>
        <taxon>Bacteria</taxon>
        <taxon>Bacillati</taxon>
        <taxon>Cyanobacteriota</taxon>
        <taxon>Cyanophyceae</taxon>
        <taxon>Leptolyngbyales</taxon>
        <taxon>Leptolyngbyaceae</taxon>
        <taxon>Leptolyngbya group</taxon>
        <taxon>Leptolyngbya</taxon>
    </lineage>
</organism>
<gene>
    <name evidence="1" type="ORF">HJG54_18100</name>
</gene>
<protein>
    <submittedName>
        <fullName evidence="1">Uncharacterized protein</fullName>
    </submittedName>
</protein>